<feature type="domain" description="DAGKc" evidence="1">
    <location>
        <begin position="1"/>
        <end position="132"/>
    </location>
</feature>
<protein>
    <recommendedName>
        <fullName evidence="1">DAGKc domain-containing protein</fullName>
    </recommendedName>
</protein>
<gene>
    <name evidence="2" type="ORF">LCGC14_1808210</name>
</gene>
<dbReference type="AlphaFoldDB" id="A0A0F9GMR5"/>
<proteinExistence type="predicted"/>
<dbReference type="PANTHER" id="PTHR12358:SF54">
    <property type="entry name" value="SPHINGOSINE KINASE RELATED PROTEIN"/>
    <property type="match status" value="1"/>
</dbReference>
<comment type="caution">
    <text evidence="2">The sequence shown here is derived from an EMBL/GenBank/DDBJ whole genome shotgun (WGS) entry which is preliminary data.</text>
</comment>
<organism evidence="2">
    <name type="scientific">marine sediment metagenome</name>
    <dbReference type="NCBI Taxonomy" id="412755"/>
    <lineage>
        <taxon>unclassified sequences</taxon>
        <taxon>metagenomes</taxon>
        <taxon>ecological metagenomes</taxon>
    </lineage>
</organism>
<feature type="non-terminal residue" evidence="2">
    <location>
        <position position="219"/>
    </location>
</feature>
<accession>A0A0F9GMR5</accession>
<dbReference type="Gene3D" id="3.40.50.10330">
    <property type="entry name" value="Probable inorganic polyphosphate/atp-NAD kinase, domain 1"/>
    <property type="match status" value="1"/>
</dbReference>
<dbReference type="Pfam" id="PF00781">
    <property type="entry name" value="DAGK_cat"/>
    <property type="match status" value="1"/>
</dbReference>
<name>A0A0F9GMR5_9ZZZZ</name>
<dbReference type="InterPro" id="IPR001206">
    <property type="entry name" value="Diacylglycerol_kinase_cat_dom"/>
</dbReference>
<dbReference type="GO" id="GO:0016301">
    <property type="term" value="F:kinase activity"/>
    <property type="evidence" value="ECO:0007669"/>
    <property type="project" value="InterPro"/>
</dbReference>
<dbReference type="InterPro" id="IPR017438">
    <property type="entry name" value="ATP-NAD_kinase_N"/>
</dbReference>
<dbReference type="InterPro" id="IPR050187">
    <property type="entry name" value="Lipid_Phosphate_FormReg"/>
</dbReference>
<sequence length="219" mass="23419">MKPQHVIIILNNGSGLEDGPERKAKIAERFEHHGIPASFVTFDPGADLEKIAKDTALKSPNSTIVASGGDGTISGVSAGLAGLPNQFGMIASGTFNYFARSLNLPETVEEAIDVIARGKIRPTGIAMINDKVFLNNASIGAYAAILQTREGIYKRWGRSRVAAYWSVVKALATLRAPLKLTVTYDGKSFNHRTPIVFAISNAFQLNQMGLSGEDCIANG</sequence>
<dbReference type="Gene3D" id="2.60.200.40">
    <property type="match status" value="1"/>
</dbReference>
<dbReference type="SUPFAM" id="SSF111331">
    <property type="entry name" value="NAD kinase/diacylglycerol kinase-like"/>
    <property type="match status" value="1"/>
</dbReference>
<evidence type="ECO:0000259" key="1">
    <source>
        <dbReference type="PROSITE" id="PS50146"/>
    </source>
</evidence>
<reference evidence="2" key="1">
    <citation type="journal article" date="2015" name="Nature">
        <title>Complex archaea that bridge the gap between prokaryotes and eukaryotes.</title>
        <authorList>
            <person name="Spang A."/>
            <person name="Saw J.H."/>
            <person name="Jorgensen S.L."/>
            <person name="Zaremba-Niedzwiedzka K."/>
            <person name="Martijn J."/>
            <person name="Lind A.E."/>
            <person name="van Eijk R."/>
            <person name="Schleper C."/>
            <person name="Guy L."/>
            <person name="Ettema T.J."/>
        </authorList>
    </citation>
    <scope>NUCLEOTIDE SEQUENCE</scope>
</reference>
<dbReference type="SMART" id="SM00046">
    <property type="entry name" value="DAGKc"/>
    <property type="match status" value="1"/>
</dbReference>
<dbReference type="InterPro" id="IPR016064">
    <property type="entry name" value="NAD/diacylglycerol_kinase_sf"/>
</dbReference>
<evidence type="ECO:0000313" key="2">
    <source>
        <dbReference type="EMBL" id="KKM00064.1"/>
    </source>
</evidence>
<dbReference type="EMBL" id="LAZR01017522">
    <property type="protein sequence ID" value="KKM00064.1"/>
    <property type="molecule type" value="Genomic_DNA"/>
</dbReference>
<dbReference type="PROSITE" id="PS50146">
    <property type="entry name" value="DAGK"/>
    <property type="match status" value="1"/>
</dbReference>
<dbReference type="PANTHER" id="PTHR12358">
    <property type="entry name" value="SPHINGOSINE KINASE"/>
    <property type="match status" value="1"/>
</dbReference>